<evidence type="ECO:0000313" key="2">
    <source>
        <dbReference type="Proteomes" id="UP001154114"/>
    </source>
</evidence>
<reference evidence="1" key="1">
    <citation type="submission" date="2021-12" db="EMBL/GenBank/DDBJ databases">
        <authorList>
            <person name="King R."/>
        </authorList>
    </citation>
    <scope>NUCLEOTIDE SEQUENCE</scope>
</reference>
<evidence type="ECO:0000313" key="1">
    <source>
        <dbReference type="EMBL" id="CAD0205683.1"/>
    </source>
</evidence>
<sequence>MRALRHRSAEPYRRYWVVSTDAAASWRAVSADSVTRTSNTRNPHLVQRHSIHLQITRDLVQPTAHAGPGRGNPIKCLVAASVGQRARHATDMQPADATAGRSVRSCYCCNTSVLLAYCSITRQLR</sequence>
<accession>A0A9N8KYD0</accession>
<dbReference type="AlphaFoldDB" id="A0A9N8KYD0"/>
<dbReference type="Proteomes" id="UP001154114">
    <property type="component" value="Chromosome 25"/>
</dbReference>
<keyword evidence="2" id="KW-1185">Reference proteome</keyword>
<proteinExistence type="predicted"/>
<name>A0A9N8KYD0_CHRIL</name>
<gene>
    <name evidence="1" type="ORF">CINC_LOCUS7983</name>
</gene>
<dbReference type="EMBL" id="LR824028">
    <property type="protein sequence ID" value="CAD0205683.1"/>
    <property type="molecule type" value="Genomic_DNA"/>
</dbReference>
<protein>
    <submittedName>
        <fullName evidence="1">Uncharacterized protein</fullName>
    </submittedName>
</protein>
<organism evidence="1 2">
    <name type="scientific">Chrysodeixis includens</name>
    <name type="common">Soybean looper</name>
    <name type="synonym">Pseudoplusia includens</name>
    <dbReference type="NCBI Taxonomy" id="689277"/>
    <lineage>
        <taxon>Eukaryota</taxon>
        <taxon>Metazoa</taxon>
        <taxon>Ecdysozoa</taxon>
        <taxon>Arthropoda</taxon>
        <taxon>Hexapoda</taxon>
        <taxon>Insecta</taxon>
        <taxon>Pterygota</taxon>
        <taxon>Neoptera</taxon>
        <taxon>Endopterygota</taxon>
        <taxon>Lepidoptera</taxon>
        <taxon>Glossata</taxon>
        <taxon>Ditrysia</taxon>
        <taxon>Noctuoidea</taxon>
        <taxon>Noctuidae</taxon>
        <taxon>Plusiinae</taxon>
        <taxon>Chrysodeixis</taxon>
    </lineage>
</organism>